<gene>
    <name evidence="2" type="ORF">MCOR_20173</name>
</gene>
<organism evidence="2 3">
    <name type="scientific">Mytilus coruscus</name>
    <name type="common">Sea mussel</name>
    <dbReference type="NCBI Taxonomy" id="42192"/>
    <lineage>
        <taxon>Eukaryota</taxon>
        <taxon>Metazoa</taxon>
        <taxon>Spiralia</taxon>
        <taxon>Lophotrochozoa</taxon>
        <taxon>Mollusca</taxon>
        <taxon>Bivalvia</taxon>
        <taxon>Autobranchia</taxon>
        <taxon>Pteriomorphia</taxon>
        <taxon>Mytilida</taxon>
        <taxon>Mytiloidea</taxon>
        <taxon>Mytilidae</taxon>
        <taxon>Mytilinae</taxon>
        <taxon>Mytilus</taxon>
    </lineage>
</organism>
<sequence>MTLFSDGNETKDNTNFLSSIFISTTALYTTETLKTTLTENISTVSSNVNLTPFTTEHSASQMRTGTSPIEQQNTLTTTPYSITPNVTENFTNFSTVVPMSTVNKSTLPSSKPNNISHSDDASSISTQSDIETHSDNSALKLSTTSIDSSGLSTFGITEKTNGNSTLVQSTKMIGQKNKSSVTTYQPTDTTIHHESGKEDILNPFTDKIGKLN</sequence>
<evidence type="ECO:0000256" key="1">
    <source>
        <dbReference type="SAM" id="MobiDB-lite"/>
    </source>
</evidence>
<dbReference type="OrthoDB" id="6194408at2759"/>
<evidence type="ECO:0000313" key="2">
    <source>
        <dbReference type="EMBL" id="CAC5384546.1"/>
    </source>
</evidence>
<accession>A0A6J8BLS2</accession>
<dbReference type="Proteomes" id="UP000507470">
    <property type="component" value="Unassembled WGS sequence"/>
</dbReference>
<proteinExistence type="predicted"/>
<feature type="compositionally biased region" description="Polar residues" evidence="1">
    <location>
        <begin position="171"/>
        <end position="189"/>
    </location>
</feature>
<dbReference type="EMBL" id="CACVKT020003585">
    <property type="protein sequence ID" value="CAC5384546.1"/>
    <property type="molecule type" value="Genomic_DNA"/>
</dbReference>
<name>A0A6J8BLS2_MYTCO</name>
<protein>
    <submittedName>
        <fullName evidence="2">Uncharacterized protein</fullName>
    </submittedName>
</protein>
<reference evidence="2 3" key="1">
    <citation type="submission" date="2020-06" db="EMBL/GenBank/DDBJ databases">
        <authorList>
            <person name="Li R."/>
            <person name="Bekaert M."/>
        </authorList>
    </citation>
    <scope>NUCLEOTIDE SEQUENCE [LARGE SCALE GENOMIC DNA]</scope>
    <source>
        <strain evidence="3">wild</strain>
    </source>
</reference>
<dbReference type="AlphaFoldDB" id="A0A6J8BLS2"/>
<feature type="region of interest" description="Disordered" evidence="1">
    <location>
        <begin position="171"/>
        <end position="190"/>
    </location>
</feature>
<evidence type="ECO:0000313" key="3">
    <source>
        <dbReference type="Proteomes" id="UP000507470"/>
    </source>
</evidence>
<keyword evidence="3" id="KW-1185">Reference proteome</keyword>
<feature type="region of interest" description="Disordered" evidence="1">
    <location>
        <begin position="104"/>
        <end position="136"/>
    </location>
</feature>